<proteinExistence type="predicted"/>
<dbReference type="EMBL" id="PP496413">
    <property type="protein sequence ID" value="WYV99080.1"/>
    <property type="molecule type" value="Genomic_DNA"/>
</dbReference>
<evidence type="ECO:0000313" key="3">
    <source>
        <dbReference type="EMBL" id="WYV99080.1"/>
    </source>
</evidence>
<dbReference type="Proteomes" id="UP001438490">
    <property type="component" value="Segment"/>
</dbReference>
<feature type="compositionally biased region" description="Polar residues" evidence="1">
    <location>
        <begin position="149"/>
        <end position="158"/>
    </location>
</feature>
<keyword evidence="4" id="KW-1185">Reference proteome</keyword>
<evidence type="ECO:0000313" key="4">
    <source>
        <dbReference type="Proteomes" id="UP001438490"/>
    </source>
</evidence>
<feature type="transmembrane region" description="Helical" evidence="2">
    <location>
        <begin position="57"/>
        <end position="76"/>
    </location>
</feature>
<keyword evidence="2" id="KW-0812">Transmembrane</keyword>
<keyword evidence="2" id="KW-1133">Transmembrane helix</keyword>
<evidence type="ECO:0008006" key="5">
    <source>
        <dbReference type="Google" id="ProtNLM"/>
    </source>
</evidence>
<name>A0AAX4MY28_9CAUD</name>
<feature type="transmembrane region" description="Helical" evidence="2">
    <location>
        <begin position="6"/>
        <end position="36"/>
    </location>
</feature>
<sequence>MFLALIVYITMVVLPAIKAAGILAMALVVSITAAVGATWGMPYEKDAQERGRLRFNAWLKGGWLKVLVVVVLIGAFTPNEKVTWYIVGAYAAEKVATADATKQLAGETYEMFRDLLKKARENINETDAAKLKEKAEAAIDKAEKAFDNANKTADNTKQQVDKQGEKK</sequence>
<reference evidence="3 4" key="1">
    <citation type="submission" date="2024-03" db="EMBL/GenBank/DDBJ databases">
        <title>Isolation and characterization of a phage collection against Pseudomonas putida.</title>
        <authorList>
            <person name="Brauer A."/>
            <person name="Rosendahl S."/>
            <person name="Kangsep A."/>
            <person name="Rikberg R."/>
            <person name="Lewanczyk A.C."/>
            <person name="Horak R."/>
            <person name="Tamman H."/>
        </authorList>
    </citation>
    <scope>NUCLEOTIDE SEQUENCE [LARGE SCALE GENOMIC DNA]</scope>
</reference>
<keyword evidence="2" id="KW-0472">Membrane</keyword>
<evidence type="ECO:0000256" key="2">
    <source>
        <dbReference type="SAM" id="Phobius"/>
    </source>
</evidence>
<gene>
    <name evidence="3" type="ORF">Amme3_00084</name>
</gene>
<evidence type="ECO:0000256" key="1">
    <source>
        <dbReference type="SAM" id="MobiDB-lite"/>
    </source>
</evidence>
<protein>
    <recommendedName>
        <fullName evidence="5">Holin</fullName>
    </recommendedName>
</protein>
<accession>A0AAX4MY28</accession>
<organism evidence="3 4">
    <name type="scientific">Pseudomonas phage vB_PpuM-Amme-3</name>
    <dbReference type="NCBI Taxonomy" id="3132617"/>
    <lineage>
        <taxon>Viruses</taxon>
        <taxon>Duplodnaviria</taxon>
        <taxon>Heunggongvirae</taxon>
        <taxon>Uroviricota</taxon>
        <taxon>Caudoviricetes</taxon>
        <taxon>Vandenendeviridae</taxon>
        <taxon>Gorskivirinae</taxon>
        <taxon>Tartuvirus</taxon>
        <taxon>Tartuvirus amme3</taxon>
    </lineage>
</organism>
<feature type="region of interest" description="Disordered" evidence="1">
    <location>
        <begin position="146"/>
        <end position="167"/>
    </location>
</feature>